<evidence type="ECO:0000256" key="3">
    <source>
        <dbReference type="ARBA" id="ARBA00022691"/>
    </source>
</evidence>
<reference evidence="4 5" key="1">
    <citation type="submission" date="2017-08" db="EMBL/GenBank/DDBJ databases">
        <title>Acidophilic green algal genome provides insights into adaptation to an acidic environment.</title>
        <authorList>
            <person name="Hirooka S."/>
            <person name="Hirose Y."/>
            <person name="Kanesaki Y."/>
            <person name="Higuchi S."/>
            <person name="Fujiwara T."/>
            <person name="Onuma R."/>
            <person name="Era A."/>
            <person name="Ohbayashi R."/>
            <person name="Uzuka A."/>
            <person name="Nozaki H."/>
            <person name="Yoshikawa H."/>
            <person name="Miyagishima S.Y."/>
        </authorList>
    </citation>
    <scope>NUCLEOTIDE SEQUENCE [LARGE SCALE GENOMIC DNA]</scope>
    <source>
        <strain evidence="4 5">NIES-2499</strain>
    </source>
</reference>
<protein>
    <recommendedName>
        <fullName evidence="6">SET domain-containing protein</fullName>
    </recommendedName>
</protein>
<proteinExistence type="predicted"/>
<keyword evidence="3" id="KW-0949">S-adenosyl-L-methionine</keyword>
<keyword evidence="5" id="KW-1185">Reference proteome</keyword>
<evidence type="ECO:0000313" key="5">
    <source>
        <dbReference type="Proteomes" id="UP000232323"/>
    </source>
</evidence>
<evidence type="ECO:0008006" key="6">
    <source>
        <dbReference type="Google" id="ProtNLM"/>
    </source>
</evidence>
<sequence>MQSAYRANITVLRHVKNRKLVKTKLGRKFAAIPAVSHNSHEFQDILYEFEIDWAVHLGTSRTGLRGLFSDERTLSSSIVNAPLSSCLIVSCNSNMHSNKNATVSENDEVQAFVQMASLLLNLKFGKNDTATTDKGSSSKAVQWKRYIQKLLPREPEMTCLLSFNRKEALELQVPELLGEWEKQRSWMMEVHEHHLSAHLPCSIEDSAWALAVARSRSIGFKLEGGHHVMILPPAIDMANHASASACNAAVYLDKAGGKLMLRPVRPVDQDEEILIDFGHQRSNLDLMTDYGFIIPGNEADRISFSISSLSAAGYLVDPKHVQEALHQLAQQKRYIGDVSTTPKEAEAEGRHAINHHLGRYSEHVSRSSRRRAAASSLLQLSCNAGSDGESVRGESNRENSRSCYQNLEAHIQHKLNALPSTVEEDRRELGDLMDSSLVNEKLPSARYMLALRARLEHKRLLLECIEILREMQRAVLDQS</sequence>
<dbReference type="OrthoDB" id="38008at2759"/>
<comment type="caution">
    <text evidence="4">The sequence shown here is derived from an EMBL/GenBank/DDBJ whole genome shotgun (WGS) entry which is preliminary data.</text>
</comment>
<dbReference type="GO" id="GO:0016279">
    <property type="term" value="F:protein-lysine N-methyltransferase activity"/>
    <property type="evidence" value="ECO:0007669"/>
    <property type="project" value="TreeGrafter"/>
</dbReference>
<dbReference type="PANTHER" id="PTHR13271">
    <property type="entry name" value="UNCHARACTERIZED PUTATIVE METHYLTRANSFERASE"/>
    <property type="match status" value="1"/>
</dbReference>
<dbReference type="Gene3D" id="3.90.1420.10">
    <property type="entry name" value="Rubisco LSMT, substrate-binding domain"/>
    <property type="match status" value="1"/>
</dbReference>
<name>A0A250WY48_9CHLO</name>
<dbReference type="EMBL" id="BEGY01000013">
    <property type="protein sequence ID" value="GAX75751.1"/>
    <property type="molecule type" value="Genomic_DNA"/>
</dbReference>
<dbReference type="AlphaFoldDB" id="A0A250WY48"/>
<keyword evidence="2" id="KW-0808">Transferase</keyword>
<dbReference type="InterPro" id="IPR046341">
    <property type="entry name" value="SET_dom_sf"/>
</dbReference>
<dbReference type="SUPFAM" id="SSF81822">
    <property type="entry name" value="RuBisCo LSMT C-terminal, substrate-binding domain"/>
    <property type="match status" value="1"/>
</dbReference>
<dbReference type="PANTHER" id="PTHR13271:SF137">
    <property type="entry name" value="SET DOMAIN-CONTAINING PROTEIN"/>
    <property type="match status" value="1"/>
</dbReference>
<evidence type="ECO:0000256" key="2">
    <source>
        <dbReference type="ARBA" id="ARBA00022679"/>
    </source>
</evidence>
<gene>
    <name evidence="4" type="ORF">CEUSTIGMA_g3194.t1</name>
</gene>
<dbReference type="Proteomes" id="UP000232323">
    <property type="component" value="Unassembled WGS sequence"/>
</dbReference>
<accession>A0A250WY48</accession>
<dbReference type="InterPro" id="IPR036464">
    <property type="entry name" value="Rubisco_LSMT_subst-bd_sf"/>
</dbReference>
<evidence type="ECO:0000256" key="1">
    <source>
        <dbReference type="ARBA" id="ARBA00022603"/>
    </source>
</evidence>
<dbReference type="GO" id="GO:0032259">
    <property type="term" value="P:methylation"/>
    <property type="evidence" value="ECO:0007669"/>
    <property type="project" value="UniProtKB-KW"/>
</dbReference>
<keyword evidence="1" id="KW-0489">Methyltransferase</keyword>
<organism evidence="4 5">
    <name type="scientific">Chlamydomonas eustigma</name>
    <dbReference type="NCBI Taxonomy" id="1157962"/>
    <lineage>
        <taxon>Eukaryota</taxon>
        <taxon>Viridiplantae</taxon>
        <taxon>Chlorophyta</taxon>
        <taxon>core chlorophytes</taxon>
        <taxon>Chlorophyceae</taxon>
        <taxon>CS clade</taxon>
        <taxon>Chlamydomonadales</taxon>
        <taxon>Chlamydomonadaceae</taxon>
        <taxon>Chlamydomonas</taxon>
    </lineage>
</organism>
<dbReference type="InterPro" id="IPR050600">
    <property type="entry name" value="SETD3_SETD6_MTase"/>
</dbReference>
<dbReference type="CDD" id="cd10527">
    <property type="entry name" value="SET_LSMT"/>
    <property type="match status" value="1"/>
</dbReference>
<evidence type="ECO:0000313" key="4">
    <source>
        <dbReference type="EMBL" id="GAX75751.1"/>
    </source>
</evidence>
<dbReference type="Gene3D" id="3.90.1410.10">
    <property type="entry name" value="set domain protein methyltransferase, domain 1"/>
    <property type="match status" value="1"/>
</dbReference>
<dbReference type="SUPFAM" id="SSF82199">
    <property type="entry name" value="SET domain"/>
    <property type="match status" value="1"/>
</dbReference>
<dbReference type="STRING" id="1157962.A0A250WY48"/>